<dbReference type="InterPro" id="IPR031890">
    <property type="entry name" value="Fbxo30/Fbxo40"/>
</dbReference>
<proteinExistence type="predicted"/>
<feature type="transmembrane region" description="Helical" evidence="5">
    <location>
        <begin position="48"/>
        <end position="70"/>
    </location>
</feature>
<sequence>MSESTTLLNKNLNSVSYDSTQLNNGNYFHCHDEPSKDDQAKSAKAIRILWISVVICLFFMTCEVIGGFWAKSLAIVTDAAHLIRNYDGTLVGTAEFKDGENSSDEECRMKEAKLKRKRAMFANCYMCQIDPSSQHLHTLGNESAKYDQIKRVKKRERKMDEFHKIYDLQINFAPESMPEFLVRGENIAFIRAGGSLYTRRCLKTFRRTEYADHHVSQHVRSIDSLSDLVVRCPNWMRGCLFYTKRLTPKSGKISIRPLDSLPAWLIISLIDYLPNSAIRSLSQTCRALRSVVFACAKDRSMVSLVWEKCDGCWVESGIAIDFSVADKTPEYVWEPAQELCNHLSNCTYRDVVEYPEERVPVLATNLQQITKEFMLRLPFVA</sequence>
<dbReference type="SUPFAM" id="SSF161111">
    <property type="entry name" value="Cation efflux protein transmembrane domain-like"/>
    <property type="match status" value="1"/>
</dbReference>
<evidence type="ECO:0000313" key="7">
    <source>
        <dbReference type="EMBL" id="KAK6759937.1"/>
    </source>
</evidence>
<evidence type="ECO:0000256" key="5">
    <source>
        <dbReference type="SAM" id="Phobius"/>
    </source>
</evidence>
<keyword evidence="8" id="KW-1185">Reference proteome</keyword>
<keyword evidence="4 5" id="KW-0472">Membrane</keyword>
<evidence type="ECO:0000313" key="8">
    <source>
        <dbReference type="Proteomes" id="UP001303046"/>
    </source>
</evidence>
<keyword evidence="3 5" id="KW-1133">Transmembrane helix</keyword>
<dbReference type="InterPro" id="IPR027469">
    <property type="entry name" value="Cation_efflux_TMD_sf"/>
</dbReference>
<evidence type="ECO:0000256" key="4">
    <source>
        <dbReference type="ARBA" id="ARBA00023136"/>
    </source>
</evidence>
<gene>
    <name evidence="7" type="primary">Necator_chrX.g21637</name>
    <name evidence="7" type="ORF">RB195_021476</name>
</gene>
<evidence type="ECO:0000256" key="3">
    <source>
        <dbReference type="ARBA" id="ARBA00022989"/>
    </source>
</evidence>
<dbReference type="Proteomes" id="UP001303046">
    <property type="component" value="Unassembled WGS sequence"/>
</dbReference>
<dbReference type="Gene3D" id="1.20.1510.10">
    <property type="entry name" value="Cation efflux protein transmembrane domain"/>
    <property type="match status" value="1"/>
</dbReference>
<protein>
    <recommendedName>
        <fullName evidence="6">F-box domain-containing protein</fullName>
    </recommendedName>
</protein>
<dbReference type="PANTHER" id="PTHR15933">
    <property type="entry name" value="PROTEIN CBG16327"/>
    <property type="match status" value="1"/>
</dbReference>
<name>A0ABR1EB70_NECAM</name>
<dbReference type="Pfam" id="PF15966">
    <property type="entry name" value="F-box_4"/>
    <property type="match status" value="1"/>
</dbReference>
<keyword evidence="2 5" id="KW-0812">Transmembrane</keyword>
<dbReference type="InterPro" id="IPR001810">
    <property type="entry name" value="F-box_dom"/>
</dbReference>
<feature type="domain" description="F-box" evidence="6">
    <location>
        <begin position="255"/>
        <end position="309"/>
    </location>
</feature>
<organism evidence="7 8">
    <name type="scientific">Necator americanus</name>
    <name type="common">Human hookworm</name>
    <dbReference type="NCBI Taxonomy" id="51031"/>
    <lineage>
        <taxon>Eukaryota</taxon>
        <taxon>Metazoa</taxon>
        <taxon>Ecdysozoa</taxon>
        <taxon>Nematoda</taxon>
        <taxon>Chromadorea</taxon>
        <taxon>Rhabditida</taxon>
        <taxon>Rhabditina</taxon>
        <taxon>Rhabditomorpha</taxon>
        <taxon>Strongyloidea</taxon>
        <taxon>Ancylostomatidae</taxon>
        <taxon>Bunostominae</taxon>
        <taxon>Necator</taxon>
    </lineage>
</organism>
<dbReference type="PANTHER" id="PTHR15933:SF20">
    <property type="entry name" value="F-BOX DOMAIN-CONTAINING PROTEIN"/>
    <property type="match status" value="1"/>
</dbReference>
<comment type="caution">
    <text evidence="7">The sequence shown here is derived from an EMBL/GenBank/DDBJ whole genome shotgun (WGS) entry which is preliminary data.</text>
</comment>
<dbReference type="PROSITE" id="PS50181">
    <property type="entry name" value="FBOX"/>
    <property type="match status" value="1"/>
</dbReference>
<reference evidence="7 8" key="1">
    <citation type="submission" date="2023-08" db="EMBL/GenBank/DDBJ databases">
        <title>A Necator americanus chromosomal reference genome.</title>
        <authorList>
            <person name="Ilik V."/>
            <person name="Petrzelkova K.J."/>
            <person name="Pardy F."/>
            <person name="Fuh T."/>
            <person name="Niatou-Singa F.S."/>
            <person name="Gouil Q."/>
            <person name="Baker L."/>
            <person name="Ritchie M.E."/>
            <person name="Jex A.R."/>
            <person name="Gazzola D."/>
            <person name="Li H."/>
            <person name="Toshio Fujiwara R."/>
            <person name="Zhan B."/>
            <person name="Aroian R.V."/>
            <person name="Pafco B."/>
            <person name="Schwarz E.M."/>
        </authorList>
    </citation>
    <scope>NUCLEOTIDE SEQUENCE [LARGE SCALE GENOMIC DNA]</scope>
    <source>
        <strain evidence="7 8">Aroian</strain>
        <tissue evidence="7">Whole animal</tissue>
    </source>
</reference>
<evidence type="ECO:0000256" key="1">
    <source>
        <dbReference type="ARBA" id="ARBA00004141"/>
    </source>
</evidence>
<dbReference type="EMBL" id="JAVFWL010000006">
    <property type="protein sequence ID" value="KAK6759937.1"/>
    <property type="molecule type" value="Genomic_DNA"/>
</dbReference>
<evidence type="ECO:0000256" key="2">
    <source>
        <dbReference type="ARBA" id="ARBA00022692"/>
    </source>
</evidence>
<comment type="subcellular location">
    <subcellularLocation>
        <location evidence="1">Membrane</location>
        <topology evidence="1">Multi-pass membrane protein</topology>
    </subcellularLocation>
</comment>
<evidence type="ECO:0000259" key="6">
    <source>
        <dbReference type="PROSITE" id="PS50181"/>
    </source>
</evidence>
<accession>A0ABR1EB70</accession>